<organism evidence="2 3">
    <name type="scientific">Sebaldella termitidis (strain ATCC 33386 / NCTC 11300)</name>
    <dbReference type="NCBI Taxonomy" id="526218"/>
    <lineage>
        <taxon>Bacteria</taxon>
        <taxon>Fusobacteriati</taxon>
        <taxon>Fusobacteriota</taxon>
        <taxon>Fusobacteriia</taxon>
        <taxon>Fusobacteriales</taxon>
        <taxon>Leptotrichiaceae</taxon>
        <taxon>Sebaldella</taxon>
    </lineage>
</organism>
<reference evidence="3" key="1">
    <citation type="submission" date="2009-09" db="EMBL/GenBank/DDBJ databases">
        <title>The complete chromosome of Sebaldella termitidis ATCC 33386.</title>
        <authorList>
            <consortium name="US DOE Joint Genome Institute (JGI-PGF)"/>
            <person name="Lucas S."/>
            <person name="Copeland A."/>
            <person name="Lapidus A."/>
            <person name="Glavina del Rio T."/>
            <person name="Dalin E."/>
            <person name="Tice H."/>
            <person name="Bruce D."/>
            <person name="Goodwin L."/>
            <person name="Pitluck S."/>
            <person name="Kyrpides N."/>
            <person name="Mavromatis K."/>
            <person name="Ivanova N."/>
            <person name="Mikhailova N."/>
            <person name="Sims D."/>
            <person name="Meincke L."/>
            <person name="Brettin T."/>
            <person name="Detter J.C."/>
            <person name="Han C."/>
            <person name="Larimer F."/>
            <person name="Land M."/>
            <person name="Hauser L."/>
            <person name="Markowitz V."/>
            <person name="Cheng J.F."/>
            <person name="Hugenholtz P."/>
            <person name="Woyke T."/>
            <person name="Wu D."/>
            <person name="Eisen J.A."/>
        </authorList>
    </citation>
    <scope>NUCLEOTIDE SEQUENCE [LARGE SCALE GENOMIC DNA]</scope>
    <source>
        <strain evidence="3">ATCC 33386 / NCTC 11300</strain>
    </source>
</reference>
<dbReference type="InterPro" id="IPR027375">
    <property type="entry name" value="DKNYY"/>
</dbReference>
<dbReference type="KEGG" id="str:Sterm_1814"/>
<dbReference type="STRING" id="526218.Sterm_1814"/>
<reference evidence="2 3" key="2">
    <citation type="journal article" date="2010" name="Stand. Genomic Sci.">
        <title>Complete genome sequence of Sebaldella termitidis type strain (NCTC 11300).</title>
        <authorList>
            <person name="Harmon-Smith M."/>
            <person name="Celia L."/>
            <person name="Chertkov O."/>
            <person name="Lapidus A."/>
            <person name="Copeland A."/>
            <person name="Glavina Del Rio T."/>
            <person name="Nolan M."/>
            <person name="Lucas S."/>
            <person name="Tice H."/>
            <person name="Cheng J.F."/>
            <person name="Han C."/>
            <person name="Detter J.C."/>
            <person name="Bruce D."/>
            <person name="Goodwin L."/>
            <person name="Pitluck S."/>
            <person name="Pati A."/>
            <person name="Liolios K."/>
            <person name="Ivanova N."/>
            <person name="Mavromatis K."/>
            <person name="Mikhailova N."/>
            <person name="Chen A."/>
            <person name="Palaniappan K."/>
            <person name="Land M."/>
            <person name="Hauser L."/>
            <person name="Chang Y.J."/>
            <person name="Jeffries C.D."/>
            <person name="Brettin T."/>
            <person name="Goker M."/>
            <person name="Beck B."/>
            <person name="Bristow J."/>
            <person name="Eisen J.A."/>
            <person name="Markowitz V."/>
            <person name="Hugenholtz P."/>
            <person name="Kyrpides N.C."/>
            <person name="Klenk H.P."/>
            <person name="Chen F."/>
        </authorList>
    </citation>
    <scope>NUCLEOTIDE SEQUENCE [LARGE SCALE GENOMIC DNA]</scope>
    <source>
        <strain evidence="3">ATCC 33386 / NCTC 11300</strain>
    </source>
</reference>
<dbReference type="HOGENOM" id="CLU_1049283_0_0_0"/>
<name>D1AIY4_SEBTE</name>
<sequence>MKKVLVLLLSLGIFSAGYSYSCSGSAFYDISRDYVTKKDGIYYEYSYKTTQNNNGKMELIPNVTESSKVTGADAATFEKINKFLGKDKKNLYYKNKVIGKSEGFESIGAYYTYKPCTSPEDNYIIKNTDSVFINDKKLNIDPESAELLYLNTKQNTDTGFTMLNLYAQDSNGVYYYSEFAGAMQKILDKPLKQNEYKVLENTGNSVYFVSPYKVYLNGTEIKGADAKTFQIVSSSTIPLSRDKDSYYKDHTMITKAEYDKYRRSR</sequence>
<evidence type="ECO:0008006" key="4">
    <source>
        <dbReference type="Google" id="ProtNLM"/>
    </source>
</evidence>
<dbReference type="RefSeq" id="WP_012861266.1">
    <property type="nucleotide sequence ID" value="NC_013517.1"/>
</dbReference>
<protein>
    <recommendedName>
        <fullName evidence="4">DKNYY family protein</fullName>
    </recommendedName>
</protein>
<proteinExistence type="predicted"/>
<dbReference type="EMBL" id="CP001739">
    <property type="protein sequence ID" value="ACZ08672.1"/>
    <property type="molecule type" value="Genomic_DNA"/>
</dbReference>
<evidence type="ECO:0000256" key="1">
    <source>
        <dbReference type="SAM" id="SignalP"/>
    </source>
</evidence>
<accession>D1AIY4</accession>
<feature type="chain" id="PRO_5003020195" description="DKNYY family protein" evidence="1">
    <location>
        <begin position="22"/>
        <end position="265"/>
    </location>
</feature>
<keyword evidence="3" id="KW-1185">Reference proteome</keyword>
<evidence type="ECO:0000313" key="3">
    <source>
        <dbReference type="Proteomes" id="UP000000845"/>
    </source>
</evidence>
<keyword evidence="1" id="KW-0732">Signal</keyword>
<evidence type="ECO:0000313" key="2">
    <source>
        <dbReference type="EMBL" id="ACZ08672.1"/>
    </source>
</evidence>
<dbReference type="Pfam" id="PF13644">
    <property type="entry name" value="DKNYY"/>
    <property type="match status" value="1"/>
</dbReference>
<dbReference type="AlphaFoldDB" id="D1AIY4"/>
<gene>
    <name evidence="2" type="ordered locus">Sterm_1814</name>
</gene>
<feature type="signal peptide" evidence="1">
    <location>
        <begin position="1"/>
        <end position="21"/>
    </location>
</feature>
<dbReference type="Proteomes" id="UP000000845">
    <property type="component" value="Chromosome"/>
</dbReference>